<dbReference type="PROSITE" id="PS51450">
    <property type="entry name" value="LRR"/>
    <property type="match status" value="4"/>
</dbReference>
<dbReference type="Pfam" id="PF12799">
    <property type="entry name" value="LRR_4"/>
    <property type="match status" value="1"/>
</dbReference>
<dbReference type="InterPro" id="IPR032675">
    <property type="entry name" value="LRR_dom_sf"/>
</dbReference>
<reference evidence="6 7" key="1">
    <citation type="submission" date="2020-03" db="EMBL/GenBank/DDBJ databases">
        <title>Soil Listeria distribution.</title>
        <authorList>
            <person name="Liao J."/>
            <person name="Wiedmann M."/>
        </authorList>
    </citation>
    <scope>NUCLEOTIDE SEQUENCE [LARGE SCALE GENOMIC DNA]</scope>
    <source>
        <strain evidence="6 7">FSL L7-1387</strain>
    </source>
</reference>
<dbReference type="PANTHER" id="PTHR46652:SF3">
    <property type="entry name" value="LEUCINE-RICH REPEAT-CONTAINING PROTEIN 9"/>
    <property type="match status" value="1"/>
</dbReference>
<evidence type="ECO:0008006" key="8">
    <source>
        <dbReference type="Google" id="ProtNLM"/>
    </source>
</evidence>
<dbReference type="InterPro" id="IPR003591">
    <property type="entry name" value="Leu-rich_rpt_typical-subtyp"/>
</dbReference>
<dbReference type="EMBL" id="JAARRW010000002">
    <property type="protein sequence ID" value="MBC1561622.1"/>
    <property type="molecule type" value="Genomic_DNA"/>
</dbReference>
<gene>
    <name evidence="6" type="ORF">HB902_06035</name>
</gene>
<dbReference type="CDD" id="cd00229">
    <property type="entry name" value="SGNH_hydrolase"/>
    <property type="match status" value="1"/>
</dbReference>
<evidence type="ECO:0000313" key="6">
    <source>
        <dbReference type="EMBL" id="MBC1561622.1"/>
    </source>
</evidence>
<keyword evidence="2" id="KW-0677">Repeat</keyword>
<evidence type="ECO:0000259" key="4">
    <source>
        <dbReference type="Pfam" id="PF13472"/>
    </source>
</evidence>
<dbReference type="InterPro" id="IPR046746">
    <property type="entry name" value="Big_15"/>
</dbReference>
<feature type="domain" description="SGNH hydrolase-type esterase" evidence="4">
    <location>
        <begin position="509"/>
        <end position="688"/>
    </location>
</feature>
<dbReference type="InterPro" id="IPR050836">
    <property type="entry name" value="SDS22/Internalin_LRR"/>
</dbReference>
<dbReference type="Pfam" id="PF20622">
    <property type="entry name" value="Big_15"/>
    <property type="match status" value="1"/>
</dbReference>
<proteinExistence type="predicted"/>
<comment type="caution">
    <text evidence="6">The sequence shown here is derived from an EMBL/GenBank/DDBJ whole genome shotgun (WGS) entry which is preliminary data.</text>
</comment>
<dbReference type="Gene3D" id="3.80.10.10">
    <property type="entry name" value="Ribonuclease Inhibitor"/>
    <property type="match status" value="1"/>
</dbReference>
<feature type="domain" description="Bacterial Ig" evidence="5">
    <location>
        <begin position="418"/>
        <end position="493"/>
    </location>
</feature>
<feature type="signal peptide" evidence="3">
    <location>
        <begin position="1"/>
        <end position="26"/>
    </location>
</feature>
<evidence type="ECO:0000256" key="3">
    <source>
        <dbReference type="SAM" id="SignalP"/>
    </source>
</evidence>
<dbReference type="Proteomes" id="UP000541955">
    <property type="component" value="Unassembled WGS sequence"/>
</dbReference>
<keyword evidence="1" id="KW-0433">Leucine-rich repeat</keyword>
<evidence type="ECO:0000259" key="5">
    <source>
        <dbReference type="Pfam" id="PF20622"/>
    </source>
</evidence>
<organism evidence="6 7">
    <name type="scientific">Listeria booriae</name>
    <dbReference type="NCBI Taxonomy" id="1552123"/>
    <lineage>
        <taxon>Bacteria</taxon>
        <taxon>Bacillati</taxon>
        <taxon>Bacillota</taxon>
        <taxon>Bacilli</taxon>
        <taxon>Bacillales</taxon>
        <taxon>Listeriaceae</taxon>
        <taxon>Listeria</taxon>
    </lineage>
</organism>
<feature type="chain" id="PRO_5031089549" description="SGNH hydrolase-type esterase domain-containing protein" evidence="3">
    <location>
        <begin position="27"/>
        <end position="701"/>
    </location>
</feature>
<accession>A0A7X0XIX4</accession>
<sequence>MLKKLILFISIILLPFATGLATIAQASEEKTFEEQFPDPILAGKIATICQKKVTDTISQKQLDSIGSLIIKNENLRSIAGIERLTNITGIQITNTSLEDLTPLAALNKLKDLNIPYNKIKSIKGIGKLPVLKNLYLQGNQITDIQSLENASMRNLNVYDNQLTSLAGIEKLSGLTQLDAGKNQIKDTSPLKTLTSLTILRLNSNQITDIAPIQSLVNLTRLELFGSKLVSFHELASYPNLEFLDVTETDMDNLTYISSLKKLSYLKANRNKLSDVKSVQGLTGLKYLNVAENSISDATPMQYLTELEELNISYNAFSDISSLGKLTLINNFYAQGQSIVLPDGVKGEPTAITMKDRQGVAVEFYATSYFDYDNATSTLTFDTNGKHTVQFQNDALDFSGVIQQTIANKGLTTQLSILDNFRLGDKYITGVYTNPEIVKMTVNINGQIYYGGDVKSNRVKYYVYDRNLKKQDNVTIQFYDKADKLLESYTLKIEDKMTTPTKWKNSEVAFFGDSITLGLRANVAFPTLVQKNLMLPSIQNLGISGASLAQSSGQLYLMDKINSTNYDAITDVVLFAGTNDFAYNIPLGTPQSTDVKTFYGALNASVQKWKASNTNVYFVGPMWRARFSGTDMRNSDQYPNDKGIYLSAYNEAMRDVAKRNNIPFLDLYAEKDMYKGTLEDGLHPNNTGQYYLADRVSELLGR</sequence>
<dbReference type="SMART" id="SM00369">
    <property type="entry name" value="LRR_TYP"/>
    <property type="match status" value="4"/>
</dbReference>
<keyword evidence="3" id="KW-0732">Signal</keyword>
<protein>
    <recommendedName>
        <fullName evidence="8">SGNH hydrolase-type esterase domain-containing protein</fullName>
    </recommendedName>
</protein>
<evidence type="ECO:0000256" key="2">
    <source>
        <dbReference type="ARBA" id="ARBA00022737"/>
    </source>
</evidence>
<evidence type="ECO:0000313" key="7">
    <source>
        <dbReference type="Proteomes" id="UP000541955"/>
    </source>
</evidence>
<name>A0A7X0XIX4_9LIST</name>
<dbReference type="Pfam" id="PF13472">
    <property type="entry name" value="Lipase_GDSL_2"/>
    <property type="match status" value="1"/>
</dbReference>
<dbReference type="SUPFAM" id="SSF52266">
    <property type="entry name" value="SGNH hydrolase"/>
    <property type="match status" value="1"/>
</dbReference>
<dbReference type="InterPro" id="IPR001611">
    <property type="entry name" value="Leu-rich_rpt"/>
</dbReference>
<dbReference type="PANTHER" id="PTHR46652">
    <property type="entry name" value="LEUCINE-RICH REPEAT AND IQ DOMAIN-CONTAINING PROTEIN 1-RELATED"/>
    <property type="match status" value="1"/>
</dbReference>
<evidence type="ECO:0000256" key="1">
    <source>
        <dbReference type="ARBA" id="ARBA00022614"/>
    </source>
</evidence>
<dbReference type="Gene3D" id="3.40.50.1110">
    <property type="entry name" value="SGNH hydrolase"/>
    <property type="match status" value="1"/>
</dbReference>
<dbReference type="RefSeq" id="WP_185429006.1">
    <property type="nucleotide sequence ID" value="NZ_JAARRW010000002.1"/>
</dbReference>
<dbReference type="InterPro" id="IPR025875">
    <property type="entry name" value="Leu-rich_rpt_4"/>
</dbReference>
<dbReference type="AlphaFoldDB" id="A0A7X0XIX4"/>
<dbReference type="SMART" id="SM00365">
    <property type="entry name" value="LRR_SD22"/>
    <property type="match status" value="6"/>
</dbReference>
<dbReference type="SUPFAM" id="SSF52058">
    <property type="entry name" value="L domain-like"/>
    <property type="match status" value="1"/>
</dbReference>
<dbReference type="InterPro" id="IPR036514">
    <property type="entry name" value="SGNH_hydro_sf"/>
</dbReference>
<dbReference type="InterPro" id="IPR013830">
    <property type="entry name" value="SGNH_hydro"/>
</dbReference>